<dbReference type="KEGG" id="fas:105268343"/>
<dbReference type="RefSeq" id="XP_011306136.1">
    <property type="nucleotide sequence ID" value="XM_011307834.1"/>
</dbReference>
<dbReference type="InterPro" id="IPR003653">
    <property type="entry name" value="Peptidase_C48_C"/>
</dbReference>
<evidence type="ECO:0000313" key="9">
    <source>
        <dbReference type="RefSeq" id="XP_011306137.1"/>
    </source>
</evidence>
<dbReference type="GO" id="GO:0000338">
    <property type="term" value="P:protein deneddylation"/>
    <property type="evidence" value="ECO:0007669"/>
    <property type="project" value="TreeGrafter"/>
</dbReference>
<dbReference type="OrthoDB" id="5065855at2759"/>
<name>A0A9R1U2P9_9HYME</name>
<dbReference type="AlphaFoldDB" id="A0A9R1U2P9"/>
<dbReference type="InterPro" id="IPR038765">
    <property type="entry name" value="Papain-like_cys_pep_sf"/>
</dbReference>
<evidence type="ECO:0000256" key="1">
    <source>
        <dbReference type="ARBA" id="ARBA00005234"/>
    </source>
</evidence>
<comment type="similarity">
    <text evidence="1">Belongs to the peptidase C48 family.</text>
</comment>
<evidence type="ECO:0000313" key="6">
    <source>
        <dbReference type="Proteomes" id="UP000694866"/>
    </source>
</evidence>
<dbReference type="GO" id="GO:0006508">
    <property type="term" value="P:proteolysis"/>
    <property type="evidence" value="ECO:0007669"/>
    <property type="project" value="UniProtKB-KW"/>
</dbReference>
<keyword evidence="4" id="KW-0788">Thiol protease</keyword>
<dbReference type="RefSeq" id="XP_011306137.1">
    <property type="nucleotide sequence ID" value="XM_011307835.1"/>
</dbReference>
<evidence type="ECO:0000256" key="4">
    <source>
        <dbReference type="ARBA" id="ARBA00022807"/>
    </source>
</evidence>
<dbReference type="Proteomes" id="UP000694866">
    <property type="component" value="Unplaced"/>
</dbReference>
<dbReference type="Pfam" id="PF02902">
    <property type="entry name" value="Peptidase_C48"/>
    <property type="match status" value="1"/>
</dbReference>
<dbReference type="PROSITE" id="PS50600">
    <property type="entry name" value="ULP_PROTEASE"/>
    <property type="match status" value="1"/>
</dbReference>
<dbReference type="Gene3D" id="3.40.395.10">
    <property type="entry name" value="Adenoviral Proteinase, Chain A"/>
    <property type="match status" value="1"/>
</dbReference>
<dbReference type="PANTHER" id="PTHR46468">
    <property type="entry name" value="SENTRIN-SPECIFIC PROTEASE 8"/>
    <property type="match status" value="1"/>
</dbReference>
<evidence type="ECO:0000256" key="2">
    <source>
        <dbReference type="ARBA" id="ARBA00022670"/>
    </source>
</evidence>
<dbReference type="RefSeq" id="XP_011306134.1">
    <property type="nucleotide sequence ID" value="XM_011307832.1"/>
</dbReference>
<evidence type="ECO:0000313" key="7">
    <source>
        <dbReference type="RefSeq" id="XP_011306134.1"/>
    </source>
</evidence>
<dbReference type="PANTHER" id="PTHR46468:SF1">
    <property type="entry name" value="SENTRIN-SPECIFIC PROTEASE 8"/>
    <property type="match status" value="1"/>
</dbReference>
<evidence type="ECO:0000259" key="5">
    <source>
        <dbReference type="PROSITE" id="PS50600"/>
    </source>
</evidence>
<keyword evidence="2" id="KW-0645">Protease</keyword>
<dbReference type="GO" id="GO:0019784">
    <property type="term" value="F:deNEDDylase activity"/>
    <property type="evidence" value="ECO:0007669"/>
    <property type="project" value="InterPro"/>
</dbReference>
<dbReference type="InterPro" id="IPR044613">
    <property type="entry name" value="Nep1/2-like"/>
</dbReference>
<gene>
    <name evidence="7 8 9" type="primary">LOC105268343</name>
</gene>
<accession>A0A9R1TAQ7</accession>
<keyword evidence="6" id="KW-1185">Reference proteome</keyword>
<protein>
    <submittedName>
        <fullName evidence="7 8">Sentrin-specific protease 8-like isoform X1</fullName>
    </submittedName>
</protein>
<dbReference type="SUPFAM" id="SSF54001">
    <property type="entry name" value="Cysteine proteinases"/>
    <property type="match status" value="1"/>
</dbReference>
<organism evidence="6 7">
    <name type="scientific">Fopius arisanus</name>
    <dbReference type="NCBI Taxonomy" id="64838"/>
    <lineage>
        <taxon>Eukaryota</taxon>
        <taxon>Metazoa</taxon>
        <taxon>Ecdysozoa</taxon>
        <taxon>Arthropoda</taxon>
        <taxon>Hexapoda</taxon>
        <taxon>Insecta</taxon>
        <taxon>Pterygota</taxon>
        <taxon>Neoptera</taxon>
        <taxon>Endopterygota</taxon>
        <taxon>Hymenoptera</taxon>
        <taxon>Apocrita</taxon>
        <taxon>Ichneumonoidea</taxon>
        <taxon>Braconidae</taxon>
        <taxon>Opiinae</taxon>
        <taxon>Fopius</taxon>
    </lineage>
</organism>
<feature type="domain" description="Ubiquitin-like protease family profile" evidence="5">
    <location>
        <begin position="19"/>
        <end position="181"/>
    </location>
</feature>
<sequence>MNTSMMSSQQDIVLSYHDVLIRRSDLKTLEDHSWLNDIIIGFYFDHLEREKAQEFTGKIVLASPELTQLLKLMEIQDYPGILDSRITEKTDFVFFPVNNCDDREDPGGAHWSLLVYSRSEASCFHFDSSTGFNRTISQQFSRKIMKFMNGGRGKGFVEVRCPQQGNSYDCGIFVLCFAERILEILKASGRVDGCDLRGIETEANGMREKILELIRHLSADGEK</sequence>
<dbReference type="GeneID" id="105268343"/>
<dbReference type="GO" id="GO:0008234">
    <property type="term" value="F:cysteine-type peptidase activity"/>
    <property type="evidence" value="ECO:0007669"/>
    <property type="project" value="UniProtKB-KW"/>
</dbReference>
<evidence type="ECO:0000313" key="8">
    <source>
        <dbReference type="RefSeq" id="XP_011306136.1"/>
    </source>
</evidence>
<accession>A0A9R1U2P9</accession>
<evidence type="ECO:0000256" key="3">
    <source>
        <dbReference type="ARBA" id="ARBA00022801"/>
    </source>
</evidence>
<proteinExistence type="inferred from homology"/>
<accession>A0A9R1U3U8</accession>
<keyword evidence="3" id="KW-0378">Hydrolase</keyword>
<reference evidence="7 8" key="1">
    <citation type="submission" date="2025-04" db="UniProtKB">
        <authorList>
            <consortium name="RefSeq"/>
        </authorList>
    </citation>
    <scope>IDENTIFICATION</scope>
    <source>
        <strain evidence="7 8">USDA-PBARC FA_bdor</strain>
        <tissue evidence="7 8">Whole organism</tissue>
    </source>
</reference>